<evidence type="ECO:0000313" key="2">
    <source>
        <dbReference type="Proteomes" id="UP000642070"/>
    </source>
</evidence>
<accession>A0A917U3E6</accession>
<protein>
    <submittedName>
        <fullName evidence="1">Uncharacterized protein</fullName>
    </submittedName>
</protein>
<proteinExistence type="predicted"/>
<dbReference type="RefSeq" id="WP_190253958.1">
    <property type="nucleotide sequence ID" value="NZ_BMPI01000038.1"/>
</dbReference>
<dbReference type="EMBL" id="BMPI01000038">
    <property type="protein sequence ID" value="GGM55526.1"/>
    <property type="molecule type" value="Genomic_DNA"/>
</dbReference>
<dbReference type="AlphaFoldDB" id="A0A917U3E6"/>
<reference evidence="1" key="2">
    <citation type="submission" date="2020-09" db="EMBL/GenBank/DDBJ databases">
        <authorList>
            <person name="Sun Q."/>
            <person name="Ohkuma M."/>
        </authorList>
    </citation>
    <scope>NUCLEOTIDE SEQUENCE</scope>
    <source>
        <strain evidence="1">JCM 19831</strain>
    </source>
</reference>
<sequence>MAASKSNTSTTAVQYRADDGESLYELRAALAALEHEQMEHQDKLIEIDGAVNDSDVLDLNNPVLRRFVREALGPLILDKVGSWSTQIDGSFERRKAGLNRSLSAVQGRTLGNAARHAELAAQIIGAAISHEHRGLNLGNVYVSALDAPEPDHAGHRIGSVLVTIENPALPESTIRAILVGLFEGLGLADPAGDVTPGSRAAITSGEAFAYKVRIATTDPEVVANAERDHAQESADSLSRAQYIADRGQVW</sequence>
<gene>
    <name evidence="1" type="ORF">GCM10007977_066530</name>
</gene>
<evidence type="ECO:0000313" key="1">
    <source>
        <dbReference type="EMBL" id="GGM55526.1"/>
    </source>
</evidence>
<organism evidence="1 2">
    <name type="scientific">Dactylosporangium sucinum</name>
    <dbReference type="NCBI Taxonomy" id="1424081"/>
    <lineage>
        <taxon>Bacteria</taxon>
        <taxon>Bacillati</taxon>
        <taxon>Actinomycetota</taxon>
        <taxon>Actinomycetes</taxon>
        <taxon>Micromonosporales</taxon>
        <taxon>Micromonosporaceae</taxon>
        <taxon>Dactylosporangium</taxon>
    </lineage>
</organism>
<comment type="caution">
    <text evidence="1">The sequence shown here is derived from an EMBL/GenBank/DDBJ whole genome shotgun (WGS) entry which is preliminary data.</text>
</comment>
<name>A0A917U3E6_9ACTN</name>
<dbReference type="Proteomes" id="UP000642070">
    <property type="component" value="Unassembled WGS sequence"/>
</dbReference>
<keyword evidence="2" id="KW-1185">Reference proteome</keyword>
<reference evidence="1" key="1">
    <citation type="journal article" date="2014" name="Int. J. Syst. Evol. Microbiol.">
        <title>Complete genome sequence of Corynebacterium casei LMG S-19264T (=DSM 44701T), isolated from a smear-ripened cheese.</title>
        <authorList>
            <consortium name="US DOE Joint Genome Institute (JGI-PGF)"/>
            <person name="Walter F."/>
            <person name="Albersmeier A."/>
            <person name="Kalinowski J."/>
            <person name="Ruckert C."/>
        </authorList>
    </citation>
    <scope>NUCLEOTIDE SEQUENCE</scope>
    <source>
        <strain evidence="1">JCM 19831</strain>
    </source>
</reference>